<dbReference type="PANTHER" id="PTHR47890:SF1">
    <property type="entry name" value="LD24308P"/>
    <property type="match status" value="1"/>
</dbReference>
<dbReference type="OrthoDB" id="6366357at2759"/>
<keyword evidence="3" id="KW-1185">Reference proteome</keyword>
<feature type="chain" id="PRO_5013266834" evidence="1">
    <location>
        <begin position="24"/>
        <end position="655"/>
    </location>
</feature>
<sequence length="655" mass="76501">MIRIKEVALLVSLLFFKVIYCSSDNYRERIILEVDVIRNIYFRLERSLWESTVNNPMITRDDQLMTIFNGHNDFVNNYLRNFLDVDDLKTLIKLYGWQSLNTESVSVNRMFIRFQQHLTRETKFIANGTFNDEISLDLVEHVLDDSNWPLMEALDNLHEAFTKHRLFYSDILNLTKTSCILQRSPQQVIHQMYNVIVATQLQAYMMMQFSYMLLNVYKKGDFFKISSRLRTNFEMKTVQSLESAFEISIESSRALWRCDPDKFEESTTFHQITRLLQGHLENEKDLNQGRTCVDECETYQFTEEFGCSEKSICNRQPKCKGKLLFCKTLSDDMWVCPGDKKSLRRYEFIEYDDGEVLGKKGFCPNQGFKLDRWWLYMIIYRCDHCFCICDEQGKLSDRFFSLRPAVSDTRNNMVVTGIRFVKSNRIIHLQIQESQLMKYGKVSSINTRWVPIQEFGIFDKGIRDGIDYHTLAYDRREVDLDDLIAPIGHVVTGVKLRRLGNHLNLEIRVSEIDFSSGLVMEPEKSFWISNDNTQFSQGKEKRKEISMYLPDVPTKTRFKSVPKSSSNTFIKFTFSDIYKDAAQTTVPFLDSQDVTSSPATPLQGVGLLYKGQRGFGGFITPKIETIDISSYIRANMQNFKTVNERNANKFNYVSN</sequence>
<dbReference type="STRING" id="568069.A0A1J1IQZ5"/>
<dbReference type="Proteomes" id="UP000183832">
    <property type="component" value="Unassembled WGS sequence"/>
</dbReference>
<evidence type="ECO:0000313" key="3">
    <source>
        <dbReference type="Proteomes" id="UP000183832"/>
    </source>
</evidence>
<dbReference type="InterPro" id="IPR032062">
    <property type="entry name" value="DUF4803"/>
</dbReference>
<dbReference type="PANTHER" id="PTHR47890">
    <property type="entry name" value="LD24308P"/>
    <property type="match status" value="1"/>
</dbReference>
<gene>
    <name evidence="2" type="primary">similar to GJ16894</name>
    <name evidence="2" type="ORF">CLUMA_CG015288</name>
</gene>
<dbReference type="AlphaFoldDB" id="A0A1J1IQZ5"/>
<keyword evidence="1" id="KW-0732">Signal</keyword>
<name>A0A1J1IQZ5_9DIPT</name>
<protein>
    <submittedName>
        <fullName evidence="2">CLUMA_CG015288, isoform A</fullName>
    </submittedName>
</protein>
<feature type="signal peptide" evidence="1">
    <location>
        <begin position="1"/>
        <end position="23"/>
    </location>
</feature>
<proteinExistence type="predicted"/>
<dbReference type="Pfam" id="PF16061">
    <property type="entry name" value="DUF4803"/>
    <property type="match status" value="1"/>
</dbReference>
<evidence type="ECO:0000313" key="2">
    <source>
        <dbReference type="EMBL" id="CRL01972.1"/>
    </source>
</evidence>
<accession>A0A1J1IQZ5</accession>
<evidence type="ECO:0000256" key="1">
    <source>
        <dbReference type="SAM" id="SignalP"/>
    </source>
</evidence>
<organism evidence="2 3">
    <name type="scientific">Clunio marinus</name>
    <dbReference type="NCBI Taxonomy" id="568069"/>
    <lineage>
        <taxon>Eukaryota</taxon>
        <taxon>Metazoa</taxon>
        <taxon>Ecdysozoa</taxon>
        <taxon>Arthropoda</taxon>
        <taxon>Hexapoda</taxon>
        <taxon>Insecta</taxon>
        <taxon>Pterygota</taxon>
        <taxon>Neoptera</taxon>
        <taxon>Endopterygota</taxon>
        <taxon>Diptera</taxon>
        <taxon>Nematocera</taxon>
        <taxon>Chironomoidea</taxon>
        <taxon>Chironomidae</taxon>
        <taxon>Clunio</taxon>
    </lineage>
</organism>
<reference evidence="2 3" key="1">
    <citation type="submission" date="2015-04" db="EMBL/GenBank/DDBJ databases">
        <authorList>
            <person name="Syromyatnikov M.Y."/>
            <person name="Popov V.N."/>
        </authorList>
    </citation>
    <scope>NUCLEOTIDE SEQUENCE [LARGE SCALE GENOMIC DNA]</scope>
</reference>
<dbReference type="EMBL" id="CVRI01000057">
    <property type="protein sequence ID" value="CRL01972.1"/>
    <property type="molecule type" value="Genomic_DNA"/>
</dbReference>